<sequence length="72" mass="8863">MSEKYFHILEMSYYPRNEGYTEIRKKFKEFEEAYSYGEELQKKWSAGNLTYSELKIKYVEVLNRNDFLDLEE</sequence>
<dbReference type="AlphaFoldDB" id="A0A0F9KSN1"/>
<comment type="caution">
    <text evidence="1">The sequence shown here is derived from an EMBL/GenBank/DDBJ whole genome shotgun (WGS) entry which is preliminary data.</text>
</comment>
<proteinExistence type="predicted"/>
<reference evidence="1" key="1">
    <citation type="journal article" date="2015" name="Nature">
        <title>Complex archaea that bridge the gap between prokaryotes and eukaryotes.</title>
        <authorList>
            <person name="Spang A."/>
            <person name="Saw J.H."/>
            <person name="Jorgensen S.L."/>
            <person name="Zaremba-Niedzwiedzka K."/>
            <person name="Martijn J."/>
            <person name="Lind A.E."/>
            <person name="van Eijk R."/>
            <person name="Schleper C."/>
            <person name="Guy L."/>
            <person name="Ettema T.J."/>
        </authorList>
    </citation>
    <scope>NUCLEOTIDE SEQUENCE</scope>
</reference>
<evidence type="ECO:0000313" key="1">
    <source>
        <dbReference type="EMBL" id="KKM77811.1"/>
    </source>
</evidence>
<name>A0A0F9KSN1_9ZZZZ</name>
<protein>
    <submittedName>
        <fullName evidence="1">Uncharacterized protein</fullName>
    </submittedName>
</protein>
<dbReference type="EMBL" id="LAZR01008587">
    <property type="protein sequence ID" value="KKM77811.1"/>
    <property type="molecule type" value="Genomic_DNA"/>
</dbReference>
<organism evidence="1">
    <name type="scientific">marine sediment metagenome</name>
    <dbReference type="NCBI Taxonomy" id="412755"/>
    <lineage>
        <taxon>unclassified sequences</taxon>
        <taxon>metagenomes</taxon>
        <taxon>ecological metagenomes</taxon>
    </lineage>
</organism>
<gene>
    <name evidence="1" type="ORF">LCGC14_1366250</name>
</gene>
<accession>A0A0F9KSN1</accession>